<name>A0AAJ8JPT8_9TREE</name>
<dbReference type="PANTHER" id="PTHR34862">
    <property type="entry name" value="SPARK DOMAIN-CONTAINING PROTEIN"/>
    <property type="match status" value="1"/>
</dbReference>
<evidence type="ECO:0000256" key="1">
    <source>
        <dbReference type="SAM" id="MobiDB-lite"/>
    </source>
</evidence>
<feature type="chain" id="PRO_5042602385" evidence="2">
    <location>
        <begin position="21"/>
        <end position="429"/>
    </location>
</feature>
<evidence type="ECO:0000313" key="3">
    <source>
        <dbReference type="EMBL" id="WVN86178.1"/>
    </source>
</evidence>
<dbReference type="AlphaFoldDB" id="A0AAJ8JPT8"/>
<evidence type="ECO:0000313" key="4">
    <source>
        <dbReference type="Proteomes" id="UP000094043"/>
    </source>
</evidence>
<reference evidence="3" key="3">
    <citation type="submission" date="2024-01" db="EMBL/GenBank/DDBJ databases">
        <authorList>
            <person name="Coelho M.A."/>
            <person name="David-Palma M."/>
            <person name="Shea T."/>
            <person name="Sun S."/>
            <person name="Cuomo C.A."/>
            <person name="Heitman J."/>
        </authorList>
    </citation>
    <scope>NUCLEOTIDE SEQUENCE</scope>
    <source>
        <strain evidence="3">CBS 7841</strain>
    </source>
</reference>
<keyword evidence="2" id="KW-0732">Signal</keyword>
<organism evidence="3 4">
    <name type="scientific">Cryptococcus depauperatus CBS 7841</name>
    <dbReference type="NCBI Taxonomy" id="1295531"/>
    <lineage>
        <taxon>Eukaryota</taxon>
        <taxon>Fungi</taxon>
        <taxon>Dikarya</taxon>
        <taxon>Basidiomycota</taxon>
        <taxon>Agaricomycotina</taxon>
        <taxon>Tremellomycetes</taxon>
        <taxon>Tremellales</taxon>
        <taxon>Cryptococcaceae</taxon>
        <taxon>Cryptococcus</taxon>
    </lineage>
</organism>
<accession>A0AAJ8JPT8</accession>
<dbReference type="GeneID" id="91085552"/>
<proteinExistence type="predicted"/>
<keyword evidence="4" id="KW-1185">Reference proteome</keyword>
<dbReference type="PANTHER" id="PTHR34862:SF1">
    <property type="entry name" value="SPARK DOMAIN-CONTAINING PROTEIN"/>
    <property type="match status" value="1"/>
</dbReference>
<feature type="signal peptide" evidence="2">
    <location>
        <begin position="1"/>
        <end position="20"/>
    </location>
</feature>
<protein>
    <submittedName>
        <fullName evidence="3">Uncharacterized protein</fullName>
    </submittedName>
</protein>
<reference evidence="3" key="1">
    <citation type="submission" date="2016-06" db="EMBL/GenBank/DDBJ databases">
        <authorList>
            <person name="Cuomo C."/>
            <person name="Litvintseva A."/>
            <person name="Heitman J."/>
            <person name="Chen Y."/>
            <person name="Sun S."/>
            <person name="Springer D."/>
            <person name="Dromer F."/>
            <person name="Young S."/>
            <person name="Zeng Q."/>
            <person name="Chapman S."/>
            <person name="Gujja S."/>
            <person name="Saif S."/>
            <person name="Birren B."/>
        </authorList>
    </citation>
    <scope>NUCLEOTIDE SEQUENCE</scope>
    <source>
        <strain evidence="3">CBS 7841</strain>
    </source>
</reference>
<sequence>MRKSAFIVASIATATTVANAQLLYNQANITQIAQKGLAFLSTGCQTAVKELISPKSPTGQCLNTSVTSQILYSNDSAIPGVDKYLGAICTSNPCTSSVLQNVTKVITTSCSSDLKKFGWGNDSVAFVVQQYPLAREILCLKTNDPYSSIANSTGANNSATGGAASTTSDWYSATDSASDWSAGGKANTGPSSSAFSLMGGQAIQNSSVSQTLSSSASTPTATGSASNGSSTPGNSEYCVTSVITELFSYLGNTSLTLNDVATIALGGNATAIQTIMSIPPTALCNDCVFAAVTLVEAEFPDIGTSVSINGSTANDWLNHTCSASGLQLSGNGTLPTNITSGASNSSFPYNFTDESSTHIPSSTAAPIPVVSIVPQIGGDKNATIGNTTVGIGHKNSTISMTSAALTASTSVSATSANPSVLKKRWIGEQ</sequence>
<dbReference type="EMBL" id="CP143785">
    <property type="protein sequence ID" value="WVN86178.1"/>
    <property type="molecule type" value="Genomic_DNA"/>
</dbReference>
<reference evidence="3" key="2">
    <citation type="journal article" date="2022" name="Elife">
        <title>Obligate sexual reproduction of a homothallic fungus closely related to the Cryptococcus pathogenic species complex.</title>
        <authorList>
            <person name="Passer A.R."/>
            <person name="Clancey S.A."/>
            <person name="Shea T."/>
            <person name="David-Palma M."/>
            <person name="Averette A.F."/>
            <person name="Boekhout T."/>
            <person name="Porcel B.M."/>
            <person name="Nowrousian M."/>
            <person name="Cuomo C.A."/>
            <person name="Sun S."/>
            <person name="Heitman J."/>
            <person name="Coelho M.A."/>
        </authorList>
    </citation>
    <scope>NUCLEOTIDE SEQUENCE</scope>
    <source>
        <strain evidence="3">CBS 7841</strain>
    </source>
</reference>
<dbReference type="RefSeq" id="XP_066066878.1">
    <property type="nucleotide sequence ID" value="XM_066210781.1"/>
</dbReference>
<gene>
    <name evidence="3" type="ORF">L203_101339</name>
</gene>
<feature type="region of interest" description="Disordered" evidence="1">
    <location>
        <begin position="209"/>
        <end position="234"/>
    </location>
</feature>
<evidence type="ECO:0000256" key="2">
    <source>
        <dbReference type="SAM" id="SignalP"/>
    </source>
</evidence>
<dbReference type="Proteomes" id="UP000094043">
    <property type="component" value="Chromosome 2"/>
</dbReference>
<dbReference type="KEGG" id="cdep:91085552"/>